<evidence type="ECO:0000313" key="2">
    <source>
        <dbReference type="Proteomes" id="UP000297065"/>
    </source>
</evidence>
<proteinExistence type="predicted"/>
<dbReference type="Pfam" id="PF13148">
    <property type="entry name" value="DUF3987"/>
    <property type="match status" value="1"/>
</dbReference>
<organism evidence="1 2">
    <name type="scientific">Desulfovibrio desulfuricans</name>
    <dbReference type="NCBI Taxonomy" id="876"/>
    <lineage>
        <taxon>Bacteria</taxon>
        <taxon>Pseudomonadati</taxon>
        <taxon>Thermodesulfobacteriota</taxon>
        <taxon>Desulfovibrionia</taxon>
        <taxon>Desulfovibrionales</taxon>
        <taxon>Desulfovibrionaceae</taxon>
        <taxon>Desulfovibrio</taxon>
    </lineage>
</organism>
<dbReference type="InterPro" id="IPR025048">
    <property type="entry name" value="DUF3987"/>
</dbReference>
<gene>
    <name evidence="1" type="ORF">DDIC_02315</name>
</gene>
<reference evidence="1 2" key="1">
    <citation type="submission" date="2019-02" db="EMBL/GenBank/DDBJ databases">
        <title>Complete Genome Sequence of Desulfovibrio desulfuricans IC1, a Sulfonate Utilizing Anaerobe.</title>
        <authorList>
            <person name="Day L.A."/>
            <person name="De Leon K.B."/>
            <person name="Wall J.D."/>
        </authorList>
    </citation>
    <scope>NUCLEOTIDE SEQUENCE [LARGE SCALE GENOMIC DNA]</scope>
    <source>
        <strain evidence="1 2">IC1</strain>
    </source>
</reference>
<dbReference type="RefSeq" id="WP_136398959.1">
    <property type="nucleotide sequence ID" value="NZ_CP036295.1"/>
</dbReference>
<dbReference type="EMBL" id="CP036295">
    <property type="protein sequence ID" value="QCC84730.1"/>
    <property type="molecule type" value="Genomic_DNA"/>
</dbReference>
<protein>
    <submittedName>
        <fullName evidence="1">DUF3987 domain-containing protein</fullName>
    </submittedName>
</protein>
<dbReference type="AlphaFoldDB" id="A0A4V1CX24"/>
<sequence>MGVTNLTTDDYNRKITKLLGLFHTQDKNAQRFQVGVTPEALQLIKRFEDDIRWDILPKMPEAARPCLLKAHGQAVRFAWDIHAWSHDDPHLHLITEAEMQLGIDLVRASFQHIRYAYDPCGLTAFSTAQKILQSLKNIVDSWEQDKILDDGIDSTTIQQRIGVKSKEVNNALQLLDEHNYLAVYDDATNNLKIALHPDFFAYA</sequence>
<accession>A0A4V1CX24</accession>
<evidence type="ECO:0000313" key="1">
    <source>
        <dbReference type="EMBL" id="QCC84730.1"/>
    </source>
</evidence>
<name>A0A4V1CX24_DESDE</name>
<dbReference type="Proteomes" id="UP000297065">
    <property type="component" value="Chromosome"/>
</dbReference>